<comment type="similarity">
    <text evidence="2">Belongs to the peptidase S54 family.</text>
</comment>
<dbReference type="InterPro" id="IPR022764">
    <property type="entry name" value="Peptidase_S54_rhomboid_dom"/>
</dbReference>
<dbReference type="EC" id="3.4.21.105" evidence="9"/>
<dbReference type="AlphaFoldDB" id="A0A1Z3HPE8"/>
<feature type="transmembrane region" description="Helical" evidence="7">
    <location>
        <begin position="119"/>
        <end position="137"/>
    </location>
</feature>
<dbReference type="STRING" id="1641165.XM38_07065"/>
<dbReference type="FunFam" id="1.20.1540.10:FF:000027">
    <property type="entry name" value="Rhomboid family intramembrane serine protease"/>
    <property type="match status" value="1"/>
</dbReference>
<organism evidence="9 10">
    <name type="scientific">Halomicronema hongdechloris C2206</name>
    <dbReference type="NCBI Taxonomy" id="1641165"/>
    <lineage>
        <taxon>Bacteria</taxon>
        <taxon>Bacillati</taxon>
        <taxon>Cyanobacteriota</taxon>
        <taxon>Cyanophyceae</taxon>
        <taxon>Nodosilineales</taxon>
        <taxon>Nodosilineaceae</taxon>
        <taxon>Halomicronema</taxon>
    </lineage>
</organism>
<dbReference type="InterPro" id="IPR050925">
    <property type="entry name" value="Rhomboid_protease_S54"/>
</dbReference>
<protein>
    <submittedName>
        <fullName evidence="9">Rhomboid protease GluP</fullName>
        <ecNumber evidence="9">3.4.21.105</ecNumber>
    </submittedName>
</protein>
<evidence type="ECO:0000256" key="1">
    <source>
        <dbReference type="ARBA" id="ARBA00004141"/>
    </source>
</evidence>
<evidence type="ECO:0000313" key="10">
    <source>
        <dbReference type="Proteomes" id="UP000191901"/>
    </source>
</evidence>
<feature type="transmembrane region" description="Helical" evidence="7">
    <location>
        <begin position="143"/>
        <end position="161"/>
    </location>
</feature>
<keyword evidence="10" id="KW-1185">Reference proteome</keyword>
<feature type="domain" description="Peptidase S54 rhomboid" evidence="8">
    <location>
        <begin position="78"/>
        <end position="236"/>
    </location>
</feature>
<dbReference type="Gene3D" id="1.20.1540.10">
    <property type="entry name" value="Rhomboid-like"/>
    <property type="match status" value="1"/>
</dbReference>
<dbReference type="Pfam" id="PF01694">
    <property type="entry name" value="Rhomboid"/>
    <property type="match status" value="1"/>
</dbReference>
<keyword evidence="4 9" id="KW-0378">Hydrolase</keyword>
<keyword evidence="9" id="KW-0645">Protease</keyword>
<keyword evidence="5 7" id="KW-1133">Transmembrane helix</keyword>
<evidence type="ECO:0000256" key="4">
    <source>
        <dbReference type="ARBA" id="ARBA00022801"/>
    </source>
</evidence>
<evidence type="ECO:0000313" key="9">
    <source>
        <dbReference type="EMBL" id="ASC72165.1"/>
    </source>
</evidence>
<dbReference type="KEGG" id="hhg:XM38_031190"/>
<accession>A0A1Z3HPE8</accession>
<dbReference type="GO" id="GO:0006508">
    <property type="term" value="P:proteolysis"/>
    <property type="evidence" value="ECO:0007669"/>
    <property type="project" value="UniProtKB-KW"/>
</dbReference>
<evidence type="ECO:0000256" key="5">
    <source>
        <dbReference type="ARBA" id="ARBA00022989"/>
    </source>
</evidence>
<dbReference type="PANTHER" id="PTHR43731">
    <property type="entry name" value="RHOMBOID PROTEASE"/>
    <property type="match status" value="1"/>
</dbReference>
<gene>
    <name evidence="9" type="primary">gluP_1</name>
    <name evidence="9" type="ORF">XM38_031190</name>
</gene>
<reference evidence="9 10" key="1">
    <citation type="journal article" date="2016" name="Biochim. Biophys. Acta">
        <title>Characterization of red-shifted phycobilisomes isolated from the chlorophyll f-containing cyanobacterium Halomicronema hongdechloris.</title>
        <authorList>
            <person name="Li Y."/>
            <person name="Lin Y."/>
            <person name="Garvey C.J."/>
            <person name="Birch D."/>
            <person name="Corkery R.W."/>
            <person name="Loughlin P.C."/>
            <person name="Scheer H."/>
            <person name="Willows R.D."/>
            <person name="Chen M."/>
        </authorList>
    </citation>
    <scope>NUCLEOTIDE SEQUENCE [LARGE SCALE GENOMIC DNA]</scope>
    <source>
        <strain evidence="9 10">C2206</strain>
    </source>
</reference>
<dbReference type="InterPro" id="IPR035952">
    <property type="entry name" value="Rhomboid-like_sf"/>
</dbReference>
<dbReference type="EMBL" id="CP021983">
    <property type="protein sequence ID" value="ASC72165.1"/>
    <property type="molecule type" value="Genomic_DNA"/>
</dbReference>
<feature type="transmembrane region" description="Helical" evidence="7">
    <location>
        <begin position="26"/>
        <end position="45"/>
    </location>
</feature>
<keyword evidence="6 7" id="KW-0472">Membrane</keyword>
<evidence type="ECO:0000259" key="8">
    <source>
        <dbReference type="Pfam" id="PF01694"/>
    </source>
</evidence>
<keyword evidence="3 7" id="KW-0812">Transmembrane</keyword>
<feature type="transmembrane region" description="Helical" evidence="7">
    <location>
        <begin position="88"/>
        <end position="107"/>
    </location>
</feature>
<dbReference type="GO" id="GO:0016020">
    <property type="term" value="C:membrane"/>
    <property type="evidence" value="ECO:0007669"/>
    <property type="project" value="UniProtKB-SubCell"/>
</dbReference>
<evidence type="ECO:0000256" key="7">
    <source>
        <dbReference type="SAM" id="Phobius"/>
    </source>
</evidence>
<feature type="transmembrane region" description="Helical" evidence="7">
    <location>
        <begin position="168"/>
        <end position="194"/>
    </location>
</feature>
<evidence type="ECO:0000256" key="3">
    <source>
        <dbReference type="ARBA" id="ARBA00022692"/>
    </source>
</evidence>
<proteinExistence type="inferred from homology"/>
<comment type="subcellular location">
    <subcellularLocation>
        <location evidence="1">Membrane</location>
        <topology evidence="1">Multi-pass membrane protein</topology>
    </subcellularLocation>
</comment>
<sequence length="263" mass="28443">MSRLAVIQVDLVVPLRDENPIRITPYVTYGLIAVNVLVFLVEISLPPDALLAFFKSWAMVPEQLSTSFQGGVSVVNAEEWLTLITSQFLHAGLLHLGGNMLYLWIFGNNVEEQLGRVQFLGFYLLCGVLASLAQWYVAPESEIPSLGASGAIAGVMGAYIFRFPEVRILTFVPLGFLFTTLRIPAILYLGIWFLQQALYGVSSLEAPAMVGMEGGGVAYWAHAGGFVFGAVLGPLFGLFDRASASNQSLGADEQPPSPDPPES</sequence>
<evidence type="ECO:0000256" key="2">
    <source>
        <dbReference type="ARBA" id="ARBA00009045"/>
    </source>
</evidence>
<name>A0A1Z3HPE8_9CYAN</name>
<dbReference type="GO" id="GO:0004252">
    <property type="term" value="F:serine-type endopeptidase activity"/>
    <property type="evidence" value="ECO:0007669"/>
    <property type="project" value="InterPro"/>
</dbReference>
<feature type="transmembrane region" description="Helical" evidence="7">
    <location>
        <begin position="217"/>
        <end position="239"/>
    </location>
</feature>
<evidence type="ECO:0000256" key="6">
    <source>
        <dbReference type="ARBA" id="ARBA00023136"/>
    </source>
</evidence>
<dbReference type="SUPFAM" id="SSF144091">
    <property type="entry name" value="Rhomboid-like"/>
    <property type="match status" value="1"/>
</dbReference>
<dbReference type="PANTHER" id="PTHR43731:SF14">
    <property type="entry name" value="PRESENILIN-ASSOCIATED RHOMBOID-LIKE PROTEIN, MITOCHONDRIAL"/>
    <property type="match status" value="1"/>
</dbReference>
<dbReference type="Proteomes" id="UP000191901">
    <property type="component" value="Chromosome"/>
</dbReference>